<evidence type="ECO:0000256" key="5">
    <source>
        <dbReference type="ARBA" id="ARBA00022679"/>
    </source>
</evidence>
<dbReference type="InterPro" id="IPR002421">
    <property type="entry name" value="5-3_exonuclease"/>
</dbReference>
<keyword evidence="11 17" id="KW-0269">Exonuclease</keyword>
<dbReference type="CDD" id="cd08637">
    <property type="entry name" value="DNA_pol_A_pol_I_C"/>
    <property type="match status" value="1"/>
</dbReference>
<dbReference type="CDD" id="cd06139">
    <property type="entry name" value="DNA_polA_I_Ecoli_like_exo"/>
    <property type="match status" value="1"/>
</dbReference>
<dbReference type="GO" id="GO:0008408">
    <property type="term" value="F:3'-5' exonuclease activity"/>
    <property type="evidence" value="ECO:0007669"/>
    <property type="project" value="UniProtKB-UniRule"/>
</dbReference>
<keyword evidence="7 17" id="KW-0235">DNA replication</keyword>
<evidence type="ECO:0000256" key="16">
    <source>
        <dbReference type="NCBIfam" id="TIGR00593"/>
    </source>
</evidence>
<dbReference type="Gene3D" id="3.40.50.1010">
    <property type="entry name" value="5'-nuclease"/>
    <property type="match status" value="1"/>
</dbReference>
<comment type="catalytic activity">
    <reaction evidence="15 17">
        <text>DNA(n) + a 2'-deoxyribonucleoside 5'-triphosphate = DNA(n+1) + diphosphate</text>
        <dbReference type="Rhea" id="RHEA:22508"/>
        <dbReference type="Rhea" id="RHEA-COMP:17339"/>
        <dbReference type="Rhea" id="RHEA-COMP:17340"/>
        <dbReference type="ChEBI" id="CHEBI:33019"/>
        <dbReference type="ChEBI" id="CHEBI:61560"/>
        <dbReference type="ChEBI" id="CHEBI:173112"/>
        <dbReference type="EC" id="2.7.7.7"/>
    </reaction>
</comment>
<dbReference type="InterPro" id="IPR029060">
    <property type="entry name" value="PIN-like_dom_sf"/>
</dbReference>
<evidence type="ECO:0000256" key="8">
    <source>
        <dbReference type="ARBA" id="ARBA00022722"/>
    </source>
</evidence>
<feature type="domain" description="3'-5' exonuclease" evidence="18">
    <location>
        <begin position="402"/>
        <end position="602"/>
    </location>
</feature>
<dbReference type="GO" id="GO:0003677">
    <property type="term" value="F:DNA binding"/>
    <property type="evidence" value="ECO:0007669"/>
    <property type="project" value="UniProtKB-UniRule"/>
</dbReference>
<dbReference type="InterPro" id="IPR036279">
    <property type="entry name" value="5-3_exonuclease_C_sf"/>
</dbReference>
<dbReference type="PANTHER" id="PTHR10133">
    <property type="entry name" value="DNA POLYMERASE I"/>
    <property type="match status" value="1"/>
</dbReference>
<dbReference type="SUPFAM" id="SSF47807">
    <property type="entry name" value="5' to 3' exonuclease, C-terminal subdomain"/>
    <property type="match status" value="1"/>
</dbReference>
<evidence type="ECO:0000256" key="4">
    <source>
        <dbReference type="ARBA" id="ARBA00020311"/>
    </source>
</evidence>
<keyword evidence="5 17" id="KW-0808">Transferase</keyword>
<dbReference type="InterPro" id="IPR036397">
    <property type="entry name" value="RNaseH_sf"/>
</dbReference>
<comment type="subunit">
    <text evidence="2">Single-chain monomer with multiple functions.</text>
</comment>
<dbReference type="Proteomes" id="UP001165667">
    <property type="component" value="Unassembled WGS sequence"/>
</dbReference>
<organism evidence="21 22">
    <name type="scientific">Lichenifustis flavocetrariae</name>
    <dbReference type="NCBI Taxonomy" id="2949735"/>
    <lineage>
        <taxon>Bacteria</taxon>
        <taxon>Pseudomonadati</taxon>
        <taxon>Pseudomonadota</taxon>
        <taxon>Alphaproteobacteria</taxon>
        <taxon>Hyphomicrobiales</taxon>
        <taxon>Lichenihabitantaceae</taxon>
        <taxon>Lichenifustis</taxon>
    </lineage>
</organism>
<evidence type="ECO:0000256" key="3">
    <source>
        <dbReference type="ARBA" id="ARBA00012417"/>
    </source>
</evidence>
<keyword evidence="10 17" id="KW-0378">Hydrolase</keyword>
<evidence type="ECO:0000259" key="18">
    <source>
        <dbReference type="SMART" id="SM00474"/>
    </source>
</evidence>
<evidence type="ECO:0000259" key="20">
    <source>
        <dbReference type="SMART" id="SM00482"/>
    </source>
</evidence>
<feature type="domain" description="5'-3' exonuclease" evidence="19">
    <location>
        <begin position="14"/>
        <end position="290"/>
    </location>
</feature>
<dbReference type="InterPro" id="IPR002298">
    <property type="entry name" value="DNA_polymerase_A"/>
</dbReference>
<evidence type="ECO:0000259" key="19">
    <source>
        <dbReference type="SMART" id="SM00475"/>
    </source>
</evidence>
<dbReference type="PROSITE" id="PS00447">
    <property type="entry name" value="DNA_POLYMERASE_A"/>
    <property type="match status" value="1"/>
</dbReference>
<dbReference type="InterPro" id="IPR018320">
    <property type="entry name" value="DNA_polymerase_1"/>
</dbReference>
<dbReference type="Pfam" id="PF02739">
    <property type="entry name" value="5_3_exonuc_N"/>
    <property type="match status" value="1"/>
</dbReference>
<evidence type="ECO:0000256" key="10">
    <source>
        <dbReference type="ARBA" id="ARBA00022801"/>
    </source>
</evidence>
<evidence type="ECO:0000256" key="13">
    <source>
        <dbReference type="ARBA" id="ARBA00023125"/>
    </source>
</evidence>
<keyword evidence="12 17" id="KW-0239">DNA-directed DNA polymerase</keyword>
<comment type="similarity">
    <text evidence="1 17">Belongs to the DNA polymerase type-A family.</text>
</comment>
<name>A0AA41YWK9_9HYPH</name>
<dbReference type="NCBIfam" id="NF004397">
    <property type="entry name" value="PRK05755.1"/>
    <property type="match status" value="1"/>
</dbReference>
<gene>
    <name evidence="17 21" type="primary">polA</name>
    <name evidence="21" type="ORF">M8523_11485</name>
</gene>
<dbReference type="InterPro" id="IPR020045">
    <property type="entry name" value="DNA_polI_H3TH"/>
</dbReference>
<dbReference type="InterPro" id="IPR012337">
    <property type="entry name" value="RNaseH-like_sf"/>
</dbReference>
<dbReference type="Gene3D" id="3.30.70.370">
    <property type="match status" value="1"/>
</dbReference>
<dbReference type="RefSeq" id="WP_282585009.1">
    <property type="nucleotide sequence ID" value="NZ_JAMOIM010000006.1"/>
</dbReference>
<keyword evidence="14 17" id="KW-0234">DNA repair</keyword>
<evidence type="ECO:0000256" key="7">
    <source>
        <dbReference type="ARBA" id="ARBA00022705"/>
    </source>
</evidence>
<evidence type="ECO:0000256" key="12">
    <source>
        <dbReference type="ARBA" id="ARBA00022932"/>
    </source>
</evidence>
<keyword evidence="22" id="KW-1185">Reference proteome</keyword>
<keyword evidence="13 17" id="KW-0238">DNA-binding</keyword>
<dbReference type="SMART" id="SM00482">
    <property type="entry name" value="POLAc"/>
    <property type="match status" value="1"/>
</dbReference>
<dbReference type="GO" id="GO:0003887">
    <property type="term" value="F:DNA-directed DNA polymerase activity"/>
    <property type="evidence" value="ECO:0007669"/>
    <property type="project" value="UniProtKB-UniRule"/>
</dbReference>
<evidence type="ECO:0000256" key="15">
    <source>
        <dbReference type="ARBA" id="ARBA00049244"/>
    </source>
</evidence>
<dbReference type="Gene3D" id="3.30.420.10">
    <property type="entry name" value="Ribonuclease H-like superfamily/Ribonuclease H"/>
    <property type="match status" value="1"/>
</dbReference>
<evidence type="ECO:0000256" key="1">
    <source>
        <dbReference type="ARBA" id="ARBA00007705"/>
    </source>
</evidence>
<evidence type="ECO:0000256" key="6">
    <source>
        <dbReference type="ARBA" id="ARBA00022695"/>
    </source>
</evidence>
<evidence type="ECO:0000256" key="14">
    <source>
        <dbReference type="ARBA" id="ARBA00023204"/>
    </source>
</evidence>
<dbReference type="GO" id="GO:0006302">
    <property type="term" value="P:double-strand break repair"/>
    <property type="evidence" value="ECO:0007669"/>
    <property type="project" value="TreeGrafter"/>
</dbReference>
<dbReference type="Gene3D" id="1.10.150.20">
    <property type="entry name" value="5' to 3' exonuclease, C-terminal subdomain"/>
    <property type="match status" value="2"/>
</dbReference>
<dbReference type="SMART" id="SM00475">
    <property type="entry name" value="53EXOc"/>
    <property type="match status" value="1"/>
</dbReference>
<dbReference type="NCBIfam" id="TIGR00593">
    <property type="entry name" value="pola"/>
    <property type="match status" value="1"/>
</dbReference>
<dbReference type="EMBL" id="JAMOIM010000006">
    <property type="protein sequence ID" value="MCW6508640.1"/>
    <property type="molecule type" value="Genomic_DNA"/>
</dbReference>
<dbReference type="InterPro" id="IPR043502">
    <property type="entry name" value="DNA/RNA_pol_sf"/>
</dbReference>
<protein>
    <recommendedName>
        <fullName evidence="4 16">DNA polymerase I</fullName>
        <ecNumber evidence="3 16">2.7.7.7</ecNumber>
    </recommendedName>
</protein>
<dbReference type="GO" id="GO:0006261">
    <property type="term" value="P:DNA-templated DNA replication"/>
    <property type="evidence" value="ECO:0007669"/>
    <property type="project" value="UniProtKB-UniRule"/>
</dbReference>
<dbReference type="FunFam" id="1.10.150.20:FF:000002">
    <property type="entry name" value="DNA polymerase I"/>
    <property type="match status" value="1"/>
</dbReference>
<dbReference type="InterPro" id="IPR008918">
    <property type="entry name" value="HhH2"/>
</dbReference>
<dbReference type="Pfam" id="PF00476">
    <property type="entry name" value="DNA_pol_A"/>
    <property type="match status" value="1"/>
</dbReference>
<dbReference type="CDD" id="cd09859">
    <property type="entry name" value="PIN_53EXO"/>
    <property type="match status" value="1"/>
</dbReference>
<dbReference type="InterPro" id="IPR002562">
    <property type="entry name" value="3'-5'_exonuclease_dom"/>
</dbReference>
<dbReference type="GO" id="GO:0008409">
    <property type="term" value="F:5'-3' exonuclease activity"/>
    <property type="evidence" value="ECO:0007669"/>
    <property type="project" value="UniProtKB-UniRule"/>
</dbReference>
<evidence type="ECO:0000256" key="11">
    <source>
        <dbReference type="ARBA" id="ARBA00022839"/>
    </source>
</evidence>
<dbReference type="InterPro" id="IPR001098">
    <property type="entry name" value="DNA-dir_DNA_pol_A_palm_dom"/>
</dbReference>
<dbReference type="Gene3D" id="1.20.1060.10">
    <property type="entry name" value="Taq DNA Polymerase, Chain T, domain 4"/>
    <property type="match status" value="1"/>
</dbReference>
<dbReference type="PRINTS" id="PR00868">
    <property type="entry name" value="DNAPOLI"/>
</dbReference>
<evidence type="ECO:0000313" key="21">
    <source>
        <dbReference type="EMBL" id="MCW6508640.1"/>
    </source>
</evidence>
<dbReference type="Pfam" id="PF01612">
    <property type="entry name" value="DNA_pol_A_exo1"/>
    <property type="match status" value="1"/>
</dbReference>
<dbReference type="CDD" id="cd09898">
    <property type="entry name" value="H3TH_53EXO"/>
    <property type="match status" value="1"/>
</dbReference>
<dbReference type="Pfam" id="PF01367">
    <property type="entry name" value="5_3_exonuc"/>
    <property type="match status" value="1"/>
</dbReference>
<keyword evidence="9 17" id="KW-0227">DNA damage</keyword>
<dbReference type="InterPro" id="IPR020046">
    <property type="entry name" value="5-3_exonucl_a-hlix_arch_N"/>
</dbReference>
<evidence type="ECO:0000313" key="22">
    <source>
        <dbReference type="Proteomes" id="UP001165667"/>
    </source>
</evidence>
<comment type="caution">
    <text evidence="21">The sequence shown here is derived from an EMBL/GenBank/DDBJ whole genome shotgun (WGS) entry which is preliminary data.</text>
</comment>
<evidence type="ECO:0000256" key="17">
    <source>
        <dbReference type="RuleBase" id="RU004460"/>
    </source>
</evidence>
<keyword evidence="6 17" id="KW-0548">Nucleotidyltransferase</keyword>
<dbReference type="SMART" id="SM00279">
    <property type="entry name" value="HhH2"/>
    <property type="match status" value="1"/>
</dbReference>
<dbReference type="FunFam" id="1.20.1060.10:FF:000001">
    <property type="entry name" value="DNA polymerase I"/>
    <property type="match status" value="1"/>
</dbReference>
<dbReference type="SUPFAM" id="SSF53098">
    <property type="entry name" value="Ribonuclease H-like"/>
    <property type="match status" value="1"/>
</dbReference>
<dbReference type="AlphaFoldDB" id="A0AA41YWK9"/>
<proteinExistence type="inferred from homology"/>
<feature type="domain" description="DNA-directed DNA polymerase family A palm" evidence="20">
    <location>
        <begin position="771"/>
        <end position="977"/>
    </location>
</feature>
<comment type="function">
    <text evidence="17">In addition to polymerase activity, this DNA polymerase exhibits 3'-5' and 5'-3' exonuclease activity.</text>
</comment>
<reference evidence="21" key="1">
    <citation type="submission" date="2022-05" db="EMBL/GenBank/DDBJ databases">
        <authorList>
            <person name="Pankratov T."/>
        </authorList>
    </citation>
    <scope>NUCLEOTIDE SEQUENCE</scope>
    <source>
        <strain evidence="21">BP6-180914</strain>
    </source>
</reference>
<dbReference type="SUPFAM" id="SSF88723">
    <property type="entry name" value="PIN domain-like"/>
    <property type="match status" value="1"/>
</dbReference>
<keyword evidence="8" id="KW-0540">Nuclease</keyword>
<dbReference type="EC" id="2.7.7.7" evidence="3 16"/>
<dbReference type="InterPro" id="IPR019760">
    <property type="entry name" value="DNA-dir_DNA_pol_A_CS"/>
</dbReference>
<dbReference type="FunFam" id="1.10.150.20:FF:000003">
    <property type="entry name" value="DNA polymerase I"/>
    <property type="match status" value="1"/>
</dbReference>
<dbReference type="SMART" id="SM00474">
    <property type="entry name" value="35EXOc"/>
    <property type="match status" value="1"/>
</dbReference>
<sequence>MSATPKHRPVQPGDHVFLVDGSGFIFRAYFQSIRQDAKYNYRADKLPTGAVRLFATKLFQFIREGAAGFKPTHLAIIFDKSENSFRKELYPAYKAHRSEPPEDLVPQFPLMRHTVRAFGLEPVEQDTYEADDLIATYAREARAAGADVLIISADKDLMQLIEPGVIMYDPASGDQSKAGSRAERIIGEQEVVDYFGVRPERVIDVQALAGDSTDNVPGAPGIGLKTAAQLITEFGDLDTLLARAGEIKQPKRRETLTDPERVALIRTSKVLVTLVRDVKVETPLHMLGLHEPDPKKLVPFLKAMEFTTLTKRAAEAYRCDVADFEADPEFLGTGGWRNRHGSNTDGDFPVTAPAAAPAIDTPEAVAATSAAAVPASGLTGPQRLAAERVKEGLATVISHKDYRTITTLDQLDAVLAAAHEGGLLAIDTETTSLDARNAELVGIALATAPGAACYVPIAHRTSEAAGGLFGDGELLPGQIPLQAVLDRLKPILESRAVLKIAQNMKYDWLVFAEHGIECHGFDDTMLQSYALDAGMNSLDFNRLDALAKTHLNHTPIAFKDLAGSGKSFIGFARVPIDKATEYAAEDADVALRLWRVFRARLPAERVTTVYETLERPMVETLARMERRGVMIDPHILSRLSGEFAQEMARLEAEIYEQAGQTFNLGSPKQVADILFGKMGLASGAKTATGAYSTAARILDDLAEQGNPFARLILDWRQVSKLRATYTDALPGYIDKRTGRVHTSFALAATTTGRLSSSEPNIQNIPIRTEAGRKIRTAFIAAPGHKLISADYSQIELRLLAHMADIPQLKQAFAEGRDIHASTASEMFNVPIEGMPSETRRRAKAINFGIVYGISAFGLANQLGIPRDQAGAYIRTYFDRFPGIRTYMDATKRICKQQGYVETLFGRKCHYPRITASNPSERAFNERAAVNAPIQGTAADIIRRAMIRMDAALLDAKLSARMLLQVHDELVFEVPDEEVEATIPVISRVMVDAPHPAVTLEVPLVVEARAAGNWDEAH</sequence>
<evidence type="ECO:0000256" key="2">
    <source>
        <dbReference type="ARBA" id="ARBA00011541"/>
    </source>
</evidence>
<evidence type="ECO:0000256" key="9">
    <source>
        <dbReference type="ARBA" id="ARBA00022763"/>
    </source>
</evidence>
<accession>A0AA41YWK9</accession>
<dbReference type="SUPFAM" id="SSF56672">
    <property type="entry name" value="DNA/RNA polymerases"/>
    <property type="match status" value="1"/>
</dbReference>
<dbReference type="PANTHER" id="PTHR10133:SF27">
    <property type="entry name" value="DNA POLYMERASE NU"/>
    <property type="match status" value="1"/>
</dbReference>